<dbReference type="EMBL" id="JAUTXU010000111">
    <property type="protein sequence ID" value="KAK3707324.1"/>
    <property type="molecule type" value="Genomic_DNA"/>
</dbReference>
<sequence length="132" mass="14643">MVDYLCQNGLLADLIVDSVKVAEENDSSEFTENIFDDLMSPEQMQLERACSKGDFPAVYWPLAQTGGDNSQVTFHQGSLSESIRQERPGMVQYLCEKLVGQPSFSTNAILDVRSTAVLQILLDKGWSTEAFS</sequence>
<organism evidence="1 2">
    <name type="scientific">Vermiconidia calcicola</name>
    <dbReference type="NCBI Taxonomy" id="1690605"/>
    <lineage>
        <taxon>Eukaryota</taxon>
        <taxon>Fungi</taxon>
        <taxon>Dikarya</taxon>
        <taxon>Ascomycota</taxon>
        <taxon>Pezizomycotina</taxon>
        <taxon>Dothideomycetes</taxon>
        <taxon>Dothideomycetidae</taxon>
        <taxon>Mycosphaerellales</taxon>
        <taxon>Extremaceae</taxon>
        <taxon>Vermiconidia</taxon>
    </lineage>
</organism>
<dbReference type="Proteomes" id="UP001281147">
    <property type="component" value="Unassembled WGS sequence"/>
</dbReference>
<evidence type="ECO:0000313" key="1">
    <source>
        <dbReference type="EMBL" id="KAK3707324.1"/>
    </source>
</evidence>
<evidence type="ECO:0000313" key="2">
    <source>
        <dbReference type="Proteomes" id="UP001281147"/>
    </source>
</evidence>
<keyword evidence="2" id="KW-1185">Reference proteome</keyword>
<reference evidence="1" key="1">
    <citation type="submission" date="2023-07" db="EMBL/GenBank/DDBJ databases">
        <title>Black Yeasts Isolated from many extreme environments.</title>
        <authorList>
            <person name="Coleine C."/>
            <person name="Stajich J.E."/>
            <person name="Selbmann L."/>
        </authorList>
    </citation>
    <scope>NUCLEOTIDE SEQUENCE</scope>
    <source>
        <strain evidence="1">CCFEE 5714</strain>
    </source>
</reference>
<name>A0ACC3N2S6_9PEZI</name>
<accession>A0ACC3N2S6</accession>
<proteinExistence type="predicted"/>
<comment type="caution">
    <text evidence="1">The sequence shown here is derived from an EMBL/GenBank/DDBJ whole genome shotgun (WGS) entry which is preliminary data.</text>
</comment>
<feature type="non-terminal residue" evidence="1">
    <location>
        <position position="132"/>
    </location>
</feature>
<protein>
    <submittedName>
        <fullName evidence="1">Uncharacterized protein</fullName>
    </submittedName>
</protein>
<gene>
    <name evidence="1" type="ORF">LTR37_012168</name>
</gene>